<dbReference type="InterPro" id="IPR001680">
    <property type="entry name" value="WD40_rpt"/>
</dbReference>
<dbReference type="PROSITE" id="PS00636">
    <property type="entry name" value="DNAJ_1"/>
    <property type="match status" value="1"/>
</dbReference>
<sequence>MGRAKSDSDSKSLLVTEICNISNFANSCAHQQHFHSIKPPFVDWYLVLRVDENAGIDIIRKHYLRLALQLHPDKNKHPKADIAFKLVSEAYACLSDSGKRTVFDLERQMNFCVKCSNIADLTSNPPSPSYAELKRVSTSERVRSNHMLQRIKNLRARFAEEATIIENCLKANAASRILDSSRRELPTFNPTDYLSQGYPHCSSTGQLPQQPTTIQHFFRPPPPPVSAFSCHTLHCVFHLYYQEMGSHDIRDILTSFSPSLDFFAISTGDGRIKMWDTLKGGVQTEFADIVSTETRNDFFSKPERGHLSVDYKCMAWKKRNLGTSLLVLGTGSGDVLALDVAAGESVQFHFLNMVRAFTLLVLMGAVWCMVFSDDGRYVLSSAVGERYVAIWRIGGSKKQSACCFSAVFLDCRLPKKRKGALSNILGAKLQNVTKPGCGHVFLAYGLPVKPSFEKFLVQPGTDVTLSSSFDGILLPISQIHKSKKVTDIQNQTAALDRASAERALLPMPKIFNLADKYD</sequence>
<dbReference type="CDD" id="cd06257">
    <property type="entry name" value="DnaJ"/>
    <property type="match status" value="1"/>
</dbReference>
<dbReference type="AlphaFoldDB" id="A0ABD2YE45"/>
<dbReference type="SUPFAM" id="SSF46565">
    <property type="entry name" value="Chaperone J-domain"/>
    <property type="match status" value="1"/>
</dbReference>
<dbReference type="InterPro" id="IPR001623">
    <property type="entry name" value="DnaJ_domain"/>
</dbReference>
<dbReference type="InterPro" id="IPR036869">
    <property type="entry name" value="J_dom_sf"/>
</dbReference>
<evidence type="ECO:0000313" key="3">
    <source>
        <dbReference type="Proteomes" id="UP001630127"/>
    </source>
</evidence>
<dbReference type="PRINTS" id="PR00625">
    <property type="entry name" value="JDOMAIN"/>
</dbReference>
<dbReference type="SUPFAM" id="SSF50978">
    <property type="entry name" value="WD40 repeat-like"/>
    <property type="match status" value="1"/>
</dbReference>
<dbReference type="EMBL" id="JBJUIK010000013">
    <property type="protein sequence ID" value="KAL3505677.1"/>
    <property type="molecule type" value="Genomic_DNA"/>
</dbReference>
<dbReference type="Pfam" id="PF00400">
    <property type="entry name" value="WD40"/>
    <property type="match status" value="2"/>
</dbReference>
<gene>
    <name evidence="2" type="ORF">ACH5RR_031059</name>
</gene>
<reference evidence="2 3" key="1">
    <citation type="submission" date="2024-11" db="EMBL/GenBank/DDBJ databases">
        <title>A near-complete genome assembly of Cinchona calisaya.</title>
        <authorList>
            <person name="Lian D.C."/>
            <person name="Zhao X.W."/>
            <person name="Wei L."/>
        </authorList>
    </citation>
    <scope>NUCLEOTIDE SEQUENCE [LARGE SCALE GENOMIC DNA]</scope>
    <source>
        <tissue evidence="2">Nenye</tissue>
    </source>
</reference>
<dbReference type="InterPro" id="IPR036322">
    <property type="entry name" value="WD40_repeat_dom_sf"/>
</dbReference>
<dbReference type="SMART" id="SM00320">
    <property type="entry name" value="WD40"/>
    <property type="match status" value="2"/>
</dbReference>
<organism evidence="2 3">
    <name type="scientific">Cinchona calisaya</name>
    <dbReference type="NCBI Taxonomy" id="153742"/>
    <lineage>
        <taxon>Eukaryota</taxon>
        <taxon>Viridiplantae</taxon>
        <taxon>Streptophyta</taxon>
        <taxon>Embryophyta</taxon>
        <taxon>Tracheophyta</taxon>
        <taxon>Spermatophyta</taxon>
        <taxon>Magnoliopsida</taxon>
        <taxon>eudicotyledons</taxon>
        <taxon>Gunneridae</taxon>
        <taxon>Pentapetalae</taxon>
        <taxon>asterids</taxon>
        <taxon>lamiids</taxon>
        <taxon>Gentianales</taxon>
        <taxon>Rubiaceae</taxon>
        <taxon>Cinchonoideae</taxon>
        <taxon>Cinchoneae</taxon>
        <taxon>Cinchona</taxon>
    </lineage>
</organism>
<name>A0ABD2YE45_9GENT</name>
<dbReference type="PANTHER" id="PTHR45290:SF1">
    <property type="entry name" value="OS03G0300300 PROTEIN"/>
    <property type="match status" value="1"/>
</dbReference>
<dbReference type="PROSITE" id="PS50076">
    <property type="entry name" value="DNAJ_2"/>
    <property type="match status" value="1"/>
</dbReference>
<dbReference type="InterPro" id="IPR018253">
    <property type="entry name" value="DnaJ_domain_CS"/>
</dbReference>
<dbReference type="Pfam" id="PF00226">
    <property type="entry name" value="DnaJ"/>
    <property type="match status" value="1"/>
</dbReference>
<dbReference type="PANTHER" id="PTHR45290">
    <property type="entry name" value="OS03G0300300 PROTEIN"/>
    <property type="match status" value="1"/>
</dbReference>
<comment type="caution">
    <text evidence="2">The sequence shown here is derived from an EMBL/GenBank/DDBJ whole genome shotgun (WGS) entry which is preliminary data.</text>
</comment>
<dbReference type="Proteomes" id="UP001630127">
    <property type="component" value="Unassembled WGS sequence"/>
</dbReference>
<keyword evidence="3" id="KW-1185">Reference proteome</keyword>
<dbReference type="Gene3D" id="2.130.10.10">
    <property type="entry name" value="YVTN repeat-like/Quinoprotein amine dehydrogenase"/>
    <property type="match status" value="1"/>
</dbReference>
<accession>A0ABD2YE45</accession>
<proteinExistence type="predicted"/>
<dbReference type="InterPro" id="IPR015943">
    <property type="entry name" value="WD40/YVTN_repeat-like_dom_sf"/>
</dbReference>
<protein>
    <recommendedName>
        <fullName evidence="1">J domain-containing protein</fullName>
    </recommendedName>
</protein>
<dbReference type="SMART" id="SM00271">
    <property type="entry name" value="DnaJ"/>
    <property type="match status" value="1"/>
</dbReference>
<dbReference type="Gene3D" id="1.10.287.110">
    <property type="entry name" value="DnaJ domain"/>
    <property type="match status" value="1"/>
</dbReference>
<evidence type="ECO:0000313" key="2">
    <source>
        <dbReference type="EMBL" id="KAL3505677.1"/>
    </source>
</evidence>
<evidence type="ECO:0000259" key="1">
    <source>
        <dbReference type="PROSITE" id="PS50076"/>
    </source>
</evidence>
<feature type="domain" description="J" evidence="1">
    <location>
        <begin position="43"/>
        <end position="107"/>
    </location>
</feature>